<keyword evidence="1" id="KW-0547">Nucleotide-binding</keyword>
<protein>
    <submittedName>
        <fullName evidence="1">Helicase</fullName>
    </submittedName>
</protein>
<dbReference type="AlphaFoldDB" id="A0A451ANX8"/>
<dbReference type="EMBL" id="CAADFZ010000163">
    <property type="protein sequence ID" value="VFK67771.1"/>
    <property type="molecule type" value="Genomic_DNA"/>
</dbReference>
<evidence type="ECO:0000313" key="1">
    <source>
        <dbReference type="EMBL" id="VFK67771.1"/>
    </source>
</evidence>
<name>A0A451ANX8_9GAMM</name>
<organism evidence="1">
    <name type="scientific">Candidatus Kentrum sp. UNK</name>
    <dbReference type="NCBI Taxonomy" id="2126344"/>
    <lineage>
        <taxon>Bacteria</taxon>
        <taxon>Pseudomonadati</taxon>
        <taxon>Pseudomonadota</taxon>
        <taxon>Gammaproteobacteria</taxon>
        <taxon>Candidatus Kentrum</taxon>
    </lineage>
</organism>
<dbReference type="SUPFAM" id="SSF52540">
    <property type="entry name" value="P-loop containing nucleoside triphosphate hydrolases"/>
    <property type="match status" value="1"/>
</dbReference>
<dbReference type="GO" id="GO:0004386">
    <property type="term" value="F:helicase activity"/>
    <property type="evidence" value="ECO:0007669"/>
    <property type="project" value="UniProtKB-KW"/>
</dbReference>
<gene>
    <name evidence="1" type="ORF">BECKUNK1418G_GA0071005_11631</name>
</gene>
<keyword evidence="1" id="KW-0067">ATP-binding</keyword>
<keyword evidence="1" id="KW-0378">Hydrolase</keyword>
<dbReference type="CDD" id="cd18809">
    <property type="entry name" value="SF1_C_RecD"/>
    <property type="match status" value="1"/>
</dbReference>
<keyword evidence="1" id="KW-0347">Helicase</keyword>
<dbReference type="InterPro" id="IPR027417">
    <property type="entry name" value="P-loop_NTPase"/>
</dbReference>
<accession>A0A451ANX8</accession>
<reference evidence="1" key="1">
    <citation type="submission" date="2019-02" db="EMBL/GenBank/DDBJ databases">
        <authorList>
            <person name="Gruber-Vodicka R. H."/>
            <person name="Seah K. B. B."/>
        </authorList>
    </citation>
    <scope>NUCLEOTIDE SEQUENCE</scope>
    <source>
        <strain evidence="1">BECK_BY8</strain>
    </source>
</reference>
<proteinExistence type="predicted"/>
<sequence length="94" mass="11201">MTVHKAQGLTLNKIFVELGDKEFTEYSTFVALSRVRCWKDLLIKEIVKNEWMERFRSKKRQYDDLKNVYSKFSNYCMTTLKALGYSEEEGDEVE</sequence>